<organism evidence="2 3">
    <name type="scientific">Liparis tanakae</name>
    <name type="common">Tanaka's snailfish</name>
    <dbReference type="NCBI Taxonomy" id="230148"/>
    <lineage>
        <taxon>Eukaryota</taxon>
        <taxon>Metazoa</taxon>
        <taxon>Chordata</taxon>
        <taxon>Craniata</taxon>
        <taxon>Vertebrata</taxon>
        <taxon>Euteleostomi</taxon>
        <taxon>Actinopterygii</taxon>
        <taxon>Neopterygii</taxon>
        <taxon>Teleostei</taxon>
        <taxon>Neoteleostei</taxon>
        <taxon>Acanthomorphata</taxon>
        <taxon>Eupercaria</taxon>
        <taxon>Perciformes</taxon>
        <taxon>Cottioidei</taxon>
        <taxon>Cottales</taxon>
        <taxon>Liparidae</taxon>
        <taxon>Liparis</taxon>
    </lineage>
</organism>
<dbReference type="Proteomes" id="UP000314294">
    <property type="component" value="Unassembled WGS sequence"/>
</dbReference>
<dbReference type="EMBL" id="SRLO01000772">
    <property type="protein sequence ID" value="TNN46836.1"/>
    <property type="molecule type" value="Genomic_DNA"/>
</dbReference>
<name>A0A4Z2FZT6_9TELE</name>
<keyword evidence="3" id="KW-1185">Reference proteome</keyword>
<comment type="caution">
    <text evidence="2">The sequence shown here is derived from an EMBL/GenBank/DDBJ whole genome shotgun (WGS) entry which is preliminary data.</text>
</comment>
<accession>A0A4Z2FZT6</accession>
<reference evidence="2 3" key="1">
    <citation type="submission" date="2019-03" db="EMBL/GenBank/DDBJ databases">
        <title>First draft genome of Liparis tanakae, snailfish: a comprehensive survey of snailfish specific genes.</title>
        <authorList>
            <person name="Kim W."/>
            <person name="Song I."/>
            <person name="Jeong J.-H."/>
            <person name="Kim D."/>
            <person name="Kim S."/>
            <person name="Ryu S."/>
            <person name="Song J.Y."/>
            <person name="Lee S.K."/>
        </authorList>
    </citation>
    <scope>NUCLEOTIDE SEQUENCE [LARGE SCALE GENOMIC DNA]</scope>
    <source>
        <tissue evidence="2">Muscle</tissue>
    </source>
</reference>
<evidence type="ECO:0000256" key="1">
    <source>
        <dbReference type="SAM" id="MobiDB-lite"/>
    </source>
</evidence>
<proteinExistence type="predicted"/>
<dbReference type="AlphaFoldDB" id="A0A4Z2FZT6"/>
<evidence type="ECO:0000313" key="2">
    <source>
        <dbReference type="EMBL" id="TNN46836.1"/>
    </source>
</evidence>
<sequence length="105" mass="11457">MFHNSFTSHQPLELLDNVPPGEGTTPLSKFLETTTVVKMKHGPRLQSDSLSNGSSSHAIPEYNSFMSIKDHERLSSTTPAALTHSLCCSVSLRPRWTPHAVAALS</sequence>
<feature type="compositionally biased region" description="Polar residues" evidence="1">
    <location>
        <begin position="1"/>
        <end position="10"/>
    </location>
</feature>
<feature type="region of interest" description="Disordered" evidence="1">
    <location>
        <begin position="1"/>
        <end position="28"/>
    </location>
</feature>
<gene>
    <name evidence="2" type="ORF">EYF80_042986</name>
</gene>
<evidence type="ECO:0000313" key="3">
    <source>
        <dbReference type="Proteomes" id="UP000314294"/>
    </source>
</evidence>
<protein>
    <submittedName>
        <fullName evidence="2">Uncharacterized protein</fullName>
    </submittedName>
</protein>